<organism evidence="1 2">
    <name type="scientific">Parvularcula maris</name>
    <dbReference type="NCBI Taxonomy" id="2965077"/>
    <lineage>
        <taxon>Bacteria</taxon>
        <taxon>Pseudomonadati</taxon>
        <taxon>Pseudomonadota</taxon>
        <taxon>Alphaproteobacteria</taxon>
        <taxon>Parvularculales</taxon>
        <taxon>Parvularculaceae</taxon>
        <taxon>Parvularcula</taxon>
    </lineage>
</organism>
<accession>A0A9X2L765</accession>
<dbReference type="PANTHER" id="PTHR19288:SF90">
    <property type="entry name" value="OS08G0542600 PROTEIN"/>
    <property type="match status" value="1"/>
</dbReference>
<keyword evidence="2" id="KW-1185">Reference proteome</keyword>
<proteinExistence type="predicted"/>
<dbReference type="GO" id="GO:0016791">
    <property type="term" value="F:phosphatase activity"/>
    <property type="evidence" value="ECO:0007669"/>
    <property type="project" value="TreeGrafter"/>
</dbReference>
<dbReference type="EMBL" id="JANIBC010000001">
    <property type="protein sequence ID" value="MCQ8184194.1"/>
    <property type="molecule type" value="Genomic_DNA"/>
</dbReference>
<dbReference type="InterPro" id="IPR023214">
    <property type="entry name" value="HAD_sf"/>
</dbReference>
<dbReference type="PANTHER" id="PTHR19288">
    <property type="entry name" value="4-NITROPHENYLPHOSPHATASE-RELATED"/>
    <property type="match status" value="1"/>
</dbReference>
<dbReference type="GO" id="GO:0005737">
    <property type="term" value="C:cytoplasm"/>
    <property type="evidence" value="ECO:0007669"/>
    <property type="project" value="TreeGrafter"/>
</dbReference>
<evidence type="ECO:0000313" key="2">
    <source>
        <dbReference type="Proteomes" id="UP001142610"/>
    </source>
</evidence>
<protein>
    <submittedName>
        <fullName evidence="1">TIGR01459 family HAD-type hydrolase</fullName>
    </submittedName>
</protein>
<dbReference type="Pfam" id="PF13344">
    <property type="entry name" value="Hydrolase_6"/>
    <property type="match status" value="1"/>
</dbReference>
<name>A0A9X2L765_9PROT</name>
<dbReference type="Pfam" id="PF13242">
    <property type="entry name" value="Hydrolase_like"/>
    <property type="match status" value="1"/>
</dbReference>
<keyword evidence="1" id="KW-0378">Hydrolase</keyword>
<dbReference type="AlphaFoldDB" id="A0A9X2L765"/>
<dbReference type="RefSeq" id="WP_256617998.1">
    <property type="nucleotide sequence ID" value="NZ_JANIBC010000001.1"/>
</dbReference>
<dbReference type="SUPFAM" id="SSF56784">
    <property type="entry name" value="HAD-like"/>
    <property type="match status" value="1"/>
</dbReference>
<evidence type="ECO:0000313" key="1">
    <source>
        <dbReference type="EMBL" id="MCQ8184194.1"/>
    </source>
</evidence>
<gene>
    <name evidence="1" type="ORF">NOG11_02235</name>
</gene>
<dbReference type="NCBIfam" id="TIGR01460">
    <property type="entry name" value="HAD-SF-IIA"/>
    <property type="match status" value="1"/>
</dbReference>
<dbReference type="InterPro" id="IPR036412">
    <property type="entry name" value="HAD-like_sf"/>
</dbReference>
<comment type="caution">
    <text evidence="1">The sequence shown here is derived from an EMBL/GenBank/DDBJ whole genome shotgun (WGS) entry which is preliminary data.</text>
</comment>
<dbReference type="NCBIfam" id="TIGR01459">
    <property type="entry name" value="HAD-SF-IIA-hyp4"/>
    <property type="match status" value="1"/>
</dbReference>
<dbReference type="Proteomes" id="UP001142610">
    <property type="component" value="Unassembled WGS sequence"/>
</dbReference>
<reference evidence="1" key="1">
    <citation type="submission" date="2022-07" db="EMBL/GenBank/DDBJ databases">
        <title>Parvularcula maris sp. nov., an algicidal bacterium isolated from seawater.</title>
        <authorList>
            <person name="Li F."/>
        </authorList>
    </citation>
    <scope>NUCLEOTIDE SEQUENCE</scope>
    <source>
        <strain evidence="1">BGMRC 0090</strain>
    </source>
</reference>
<dbReference type="InterPro" id="IPR006356">
    <property type="entry name" value="HAD-SF_hydro_IIA_hyp3"/>
</dbReference>
<dbReference type="CDD" id="cd07525">
    <property type="entry name" value="HAD_like"/>
    <property type="match status" value="1"/>
</dbReference>
<dbReference type="InterPro" id="IPR006357">
    <property type="entry name" value="HAD-SF_hydro_IIA"/>
</dbReference>
<dbReference type="Gene3D" id="3.40.50.1000">
    <property type="entry name" value="HAD superfamily/HAD-like"/>
    <property type="match status" value="2"/>
</dbReference>
<sequence length="285" mass="30160">MSATKLITGLSEIAGEYDGLLCDAWGVIHNGRELFPGAAEALTKFRETRGPVVVLTNAPRLSDVIPAQLDRLGLPREAYDAVVTSGDATRQIVREMAGKSFYRIGPSKDDGLFAAVDIELAPLSGADAIFCSGPNDDETETPEDYRGLLTEPAKRGLPMVCANPDIVVRYGDKLIYCAGALGQLYEQLGGKVLLGGKPHPPIYELAKARMAQIAGREPSKLLAIGDGIGTDIKGANAQGIDCVFVADGIFAEAARKDGKLSGDKLAQALDADGVHAEYAMDTIAW</sequence>